<evidence type="ECO:0000313" key="3">
    <source>
        <dbReference type="EMBL" id="PIB22906.1"/>
    </source>
</evidence>
<reference evidence="3 4" key="1">
    <citation type="submission" date="2016-08" db="EMBL/GenBank/DDBJ databases">
        <title>Draft genome of Amylibacter sp. strain 4G11.</title>
        <authorList>
            <person name="Wong S.-K."/>
            <person name="Hamasaki K."/>
            <person name="Yoshizawa S."/>
        </authorList>
    </citation>
    <scope>NUCLEOTIDE SEQUENCE [LARGE SCALE GENOMIC DNA]</scope>
    <source>
        <strain evidence="3 4">4G11</strain>
    </source>
</reference>
<evidence type="ECO:0008006" key="5">
    <source>
        <dbReference type="Google" id="ProtNLM"/>
    </source>
</evidence>
<gene>
    <name evidence="3" type="ORF">BFP76_09835</name>
</gene>
<evidence type="ECO:0000256" key="2">
    <source>
        <dbReference type="SAM" id="SignalP"/>
    </source>
</evidence>
<dbReference type="InterPro" id="IPR021395">
    <property type="entry name" value="DUF3035"/>
</dbReference>
<dbReference type="Pfam" id="PF11233">
    <property type="entry name" value="DUF3035"/>
    <property type="match status" value="1"/>
</dbReference>
<dbReference type="PROSITE" id="PS51257">
    <property type="entry name" value="PROKAR_LIPOPROTEIN"/>
    <property type="match status" value="1"/>
</dbReference>
<evidence type="ECO:0000256" key="1">
    <source>
        <dbReference type="SAM" id="MobiDB-lite"/>
    </source>
</evidence>
<evidence type="ECO:0000313" key="4">
    <source>
        <dbReference type="Proteomes" id="UP000231516"/>
    </source>
</evidence>
<name>A0A2G5K041_9RHOB</name>
<dbReference type="RefSeq" id="WP_165775729.1">
    <property type="nucleotide sequence ID" value="NZ_MDGM01000015.1"/>
</dbReference>
<sequence>MAKSAVILAGIAVVSLAACSGAGKSSKGPDEFAVVPTKPLTMPDDLSALPEPRPGTLSRVDQEPNKDAVIALGGNGAALDSNLVRSSEQALLRNAQRYGVDPSIRSTLAAEDLKQRKDNPPRVLERLVGQKSTIRAYTKFELNAELELLRLRRLGVRTPTAPPAE</sequence>
<accession>A0A2G5K041</accession>
<feature type="region of interest" description="Disordered" evidence="1">
    <location>
        <begin position="43"/>
        <end position="64"/>
    </location>
</feature>
<feature type="chain" id="PRO_5013895682" description="Pyruvate/2-oxoglutarate dehydrogenase complex, dihydrolipoamide acyltransferase (E2) component" evidence="2">
    <location>
        <begin position="18"/>
        <end position="165"/>
    </location>
</feature>
<keyword evidence="2" id="KW-0732">Signal</keyword>
<dbReference type="EMBL" id="MDGM01000015">
    <property type="protein sequence ID" value="PIB22906.1"/>
    <property type="molecule type" value="Genomic_DNA"/>
</dbReference>
<proteinExistence type="predicted"/>
<protein>
    <recommendedName>
        <fullName evidence="5">Pyruvate/2-oxoglutarate dehydrogenase complex, dihydrolipoamide acyltransferase (E2) component</fullName>
    </recommendedName>
</protein>
<dbReference type="Proteomes" id="UP000231516">
    <property type="component" value="Unassembled WGS sequence"/>
</dbReference>
<keyword evidence="4" id="KW-1185">Reference proteome</keyword>
<feature type="signal peptide" evidence="2">
    <location>
        <begin position="1"/>
        <end position="17"/>
    </location>
</feature>
<organism evidence="3 4">
    <name type="scientific">Paramylibacter kogurei</name>
    <dbReference type="NCBI Taxonomy" id="1889778"/>
    <lineage>
        <taxon>Bacteria</taxon>
        <taxon>Pseudomonadati</taxon>
        <taxon>Pseudomonadota</taxon>
        <taxon>Alphaproteobacteria</taxon>
        <taxon>Rhodobacterales</taxon>
        <taxon>Paracoccaceae</taxon>
        <taxon>Paramylibacter</taxon>
    </lineage>
</organism>
<dbReference type="AlphaFoldDB" id="A0A2G5K041"/>
<comment type="caution">
    <text evidence="3">The sequence shown here is derived from an EMBL/GenBank/DDBJ whole genome shotgun (WGS) entry which is preliminary data.</text>
</comment>